<dbReference type="GO" id="GO:0005634">
    <property type="term" value="C:nucleus"/>
    <property type="evidence" value="ECO:0007669"/>
    <property type="project" value="InterPro"/>
</dbReference>
<comment type="caution">
    <text evidence="14">The sequence shown here is derived from an EMBL/GenBank/DDBJ whole genome shotgun (WGS) entry which is preliminary data.</text>
</comment>
<dbReference type="AlphaFoldDB" id="A0AAD4N0R3"/>
<gene>
    <name evidence="14" type="ORF">DdX_12353</name>
</gene>
<dbReference type="GO" id="GO:0000775">
    <property type="term" value="C:chromosome, centromeric region"/>
    <property type="evidence" value="ECO:0007669"/>
    <property type="project" value="UniProtKB-SubCell"/>
</dbReference>
<evidence type="ECO:0000259" key="12">
    <source>
        <dbReference type="PROSITE" id="PS50867"/>
    </source>
</evidence>
<dbReference type="PROSITE" id="PS50013">
    <property type="entry name" value="CHROMO_2"/>
    <property type="match status" value="1"/>
</dbReference>
<evidence type="ECO:0000256" key="4">
    <source>
        <dbReference type="ARBA" id="ARBA00022679"/>
    </source>
</evidence>
<dbReference type="Pfam" id="PF00385">
    <property type="entry name" value="Chromo"/>
    <property type="match status" value="1"/>
</dbReference>
<keyword evidence="4" id="KW-0808">Transferase</keyword>
<name>A0AAD4N0R3_9BILA</name>
<sequence>MDAKRRCTRKTLLAISRADIDDEADKENAPPQRATRSASRIANYVAEQTKRNEKVPTNIPLGHGIRSINRTLSSLTEDGEEEDDQQIRVFRKYFESEKESWFPRLSFDNVYRTPGSEISEEVNGDTEQEISDDESDSSIPEDVYVVESILAESNQVGELMYLLKWKGYDYNESTWASEDELMNCHGLLKEHDVRKKIMAQICTFQQGSKASLSYQNAWMSYAFYPCRKWEDDVNRLISPHGHAKIYVENWVNNDAPNNFTYGIKHRVSDKALKLLEAKTEEYMLCECHGNCDENKDCVCNENGAPYTKQGQLTRRCRGVSQIVECSERCGCSEDCPLRTVQRGRKFPIVLFRTLHKGWSIRAAVDIPSGSFVAEYIGGVITTKEANATTSAEYQFQLEGKNRDRLLVIDAQFYGNEARFVNHSCKPNLDVYNVFVKGEYENLERIAFFTSRAVKKGEELTIKYYTDEQYKEVRKAERKKKRKCLCRAKKCPGFMP</sequence>
<feature type="compositionally biased region" description="Acidic residues" evidence="9">
    <location>
        <begin position="118"/>
        <end position="136"/>
    </location>
</feature>
<keyword evidence="6" id="KW-0479">Metal-binding</keyword>
<dbReference type="CDD" id="cd00024">
    <property type="entry name" value="CD_CSD"/>
    <property type="match status" value="1"/>
</dbReference>
<evidence type="ECO:0000256" key="9">
    <source>
        <dbReference type="SAM" id="MobiDB-lite"/>
    </source>
</evidence>
<feature type="domain" description="Chromo" evidence="10">
    <location>
        <begin position="144"/>
        <end position="190"/>
    </location>
</feature>
<dbReference type="InterPro" id="IPR016197">
    <property type="entry name" value="Chromo-like_dom_sf"/>
</dbReference>
<dbReference type="GO" id="GO:0032259">
    <property type="term" value="P:methylation"/>
    <property type="evidence" value="ECO:0007669"/>
    <property type="project" value="UniProtKB-KW"/>
</dbReference>
<evidence type="ECO:0000256" key="2">
    <source>
        <dbReference type="ARBA" id="ARBA00022454"/>
    </source>
</evidence>
<evidence type="ECO:0000256" key="8">
    <source>
        <dbReference type="ARBA" id="ARBA00023328"/>
    </source>
</evidence>
<proteinExistence type="predicted"/>
<organism evidence="14 15">
    <name type="scientific">Ditylenchus destructor</name>
    <dbReference type="NCBI Taxonomy" id="166010"/>
    <lineage>
        <taxon>Eukaryota</taxon>
        <taxon>Metazoa</taxon>
        <taxon>Ecdysozoa</taxon>
        <taxon>Nematoda</taxon>
        <taxon>Chromadorea</taxon>
        <taxon>Rhabditida</taxon>
        <taxon>Tylenchina</taxon>
        <taxon>Tylenchomorpha</taxon>
        <taxon>Sphaerularioidea</taxon>
        <taxon>Anguinidae</taxon>
        <taxon>Anguininae</taxon>
        <taxon>Ditylenchus</taxon>
    </lineage>
</organism>
<dbReference type="Proteomes" id="UP001201812">
    <property type="component" value="Unassembled WGS sequence"/>
</dbReference>
<dbReference type="InterPro" id="IPR007728">
    <property type="entry name" value="Pre-SET_dom"/>
</dbReference>
<evidence type="ECO:0000259" key="11">
    <source>
        <dbReference type="PROSITE" id="PS50280"/>
    </source>
</evidence>
<evidence type="ECO:0000259" key="10">
    <source>
        <dbReference type="PROSITE" id="PS50013"/>
    </source>
</evidence>
<dbReference type="Pfam" id="PF00856">
    <property type="entry name" value="SET"/>
    <property type="match status" value="1"/>
</dbReference>
<dbReference type="InterPro" id="IPR023780">
    <property type="entry name" value="Chromo_domain"/>
</dbReference>
<accession>A0AAD4N0R3</accession>
<evidence type="ECO:0000259" key="13">
    <source>
        <dbReference type="PROSITE" id="PS50868"/>
    </source>
</evidence>
<dbReference type="PANTHER" id="PTHR46223">
    <property type="entry name" value="HISTONE-LYSINE N-METHYLTRANSFERASE SUV39H"/>
    <property type="match status" value="1"/>
</dbReference>
<dbReference type="PROSITE" id="PS50867">
    <property type="entry name" value="PRE_SET"/>
    <property type="match status" value="1"/>
</dbReference>
<dbReference type="InterPro" id="IPR000953">
    <property type="entry name" value="Chromo/chromo_shadow_dom"/>
</dbReference>
<keyword evidence="2" id="KW-0158">Chromosome</keyword>
<dbReference type="SUPFAM" id="SSF54160">
    <property type="entry name" value="Chromo domain-like"/>
    <property type="match status" value="1"/>
</dbReference>
<keyword evidence="8" id="KW-0137">Centromere</keyword>
<comment type="subcellular location">
    <subcellularLocation>
        <location evidence="1">Chromosome</location>
        <location evidence="1">Centromere</location>
    </subcellularLocation>
</comment>
<keyword evidence="7" id="KW-0862">Zinc</keyword>
<dbReference type="PROSITE" id="PS50280">
    <property type="entry name" value="SET"/>
    <property type="match status" value="1"/>
</dbReference>
<dbReference type="InterPro" id="IPR046341">
    <property type="entry name" value="SET_dom_sf"/>
</dbReference>
<dbReference type="PROSITE" id="PS50868">
    <property type="entry name" value="POST_SET"/>
    <property type="match status" value="1"/>
</dbReference>
<dbReference type="SMART" id="SM00298">
    <property type="entry name" value="CHROMO"/>
    <property type="match status" value="1"/>
</dbReference>
<evidence type="ECO:0000313" key="15">
    <source>
        <dbReference type="Proteomes" id="UP001201812"/>
    </source>
</evidence>
<dbReference type="GO" id="GO:0008270">
    <property type="term" value="F:zinc ion binding"/>
    <property type="evidence" value="ECO:0007669"/>
    <property type="project" value="InterPro"/>
</dbReference>
<evidence type="ECO:0000256" key="6">
    <source>
        <dbReference type="ARBA" id="ARBA00022723"/>
    </source>
</evidence>
<dbReference type="InterPro" id="IPR050973">
    <property type="entry name" value="H3K9_Histone-Lys_N-MTase"/>
</dbReference>
<dbReference type="Gene3D" id="2.40.50.40">
    <property type="match status" value="1"/>
</dbReference>
<dbReference type="InterPro" id="IPR003616">
    <property type="entry name" value="Post-SET_dom"/>
</dbReference>
<keyword evidence="3" id="KW-0489">Methyltransferase</keyword>
<dbReference type="GO" id="GO:0042054">
    <property type="term" value="F:histone methyltransferase activity"/>
    <property type="evidence" value="ECO:0007669"/>
    <property type="project" value="InterPro"/>
</dbReference>
<keyword evidence="5" id="KW-0949">S-adenosyl-L-methionine</keyword>
<dbReference type="SMART" id="SM00317">
    <property type="entry name" value="SET"/>
    <property type="match status" value="1"/>
</dbReference>
<feature type="domain" description="SET" evidence="11">
    <location>
        <begin position="346"/>
        <end position="464"/>
    </location>
</feature>
<feature type="region of interest" description="Disordered" evidence="9">
    <location>
        <begin position="18"/>
        <end position="39"/>
    </location>
</feature>
<evidence type="ECO:0000256" key="5">
    <source>
        <dbReference type="ARBA" id="ARBA00022691"/>
    </source>
</evidence>
<evidence type="ECO:0000256" key="1">
    <source>
        <dbReference type="ARBA" id="ARBA00004584"/>
    </source>
</evidence>
<dbReference type="SUPFAM" id="SSF82199">
    <property type="entry name" value="SET domain"/>
    <property type="match status" value="1"/>
</dbReference>
<reference evidence="14" key="1">
    <citation type="submission" date="2022-01" db="EMBL/GenBank/DDBJ databases">
        <title>Genome Sequence Resource for Two Populations of Ditylenchus destructor, the Migratory Endoparasitic Phytonematode.</title>
        <authorList>
            <person name="Zhang H."/>
            <person name="Lin R."/>
            <person name="Xie B."/>
        </authorList>
    </citation>
    <scope>NUCLEOTIDE SEQUENCE</scope>
    <source>
        <strain evidence="14">BazhouSP</strain>
    </source>
</reference>
<dbReference type="InterPro" id="IPR001214">
    <property type="entry name" value="SET_dom"/>
</dbReference>
<dbReference type="Gene3D" id="2.170.270.10">
    <property type="entry name" value="SET domain"/>
    <property type="match status" value="1"/>
</dbReference>
<feature type="domain" description="Post-SET" evidence="13">
    <location>
        <begin position="479"/>
        <end position="495"/>
    </location>
</feature>
<evidence type="ECO:0000256" key="3">
    <source>
        <dbReference type="ARBA" id="ARBA00022603"/>
    </source>
</evidence>
<protein>
    <submittedName>
        <fullName evidence="14">SET domain-containing protein</fullName>
    </submittedName>
</protein>
<feature type="domain" description="Pre-SET" evidence="12">
    <location>
        <begin position="283"/>
        <end position="343"/>
    </location>
</feature>
<dbReference type="PANTHER" id="PTHR46223:SF3">
    <property type="entry name" value="HISTONE-LYSINE N-METHYLTRANSFERASE SET-23"/>
    <property type="match status" value="1"/>
</dbReference>
<keyword evidence="15" id="KW-1185">Reference proteome</keyword>
<feature type="region of interest" description="Disordered" evidence="9">
    <location>
        <begin position="116"/>
        <end position="137"/>
    </location>
</feature>
<dbReference type="EMBL" id="JAKKPZ010000040">
    <property type="protein sequence ID" value="KAI1707518.1"/>
    <property type="molecule type" value="Genomic_DNA"/>
</dbReference>
<evidence type="ECO:0000313" key="14">
    <source>
        <dbReference type="EMBL" id="KAI1707518.1"/>
    </source>
</evidence>
<evidence type="ECO:0000256" key="7">
    <source>
        <dbReference type="ARBA" id="ARBA00022833"/>
    </source>
</evidence>